<dbReference type="GO" id="GO:0004842">
    <property type="term" value="F:ubiquitin-protein transferase activity"/>
    <property type="evidence" value="ECO:0007669"/>
    <property type="project" value="TreeGrafter"/>
</dbReference>
<dbReference type="Pfam" id="PF13920">
    <property type="entry name" value="zf-C3HC4_3"/>
    <property type="match status" value="1"/>
</dbReference>
<evidence type="ECO:0000256" key="1">
    <source>
        <dbReference type="ARBA" id="ARBA00022723"/>
    </source>
</evidence>
<dbReference type="PANTHER" id="PTHR42647">
    <property type="entry name" value="SBP (S-RIBONUCLEASE BINDING PROTEIN) FAMILY PROTEIN"/>
    <property type="match status" value="1"/>
</dbReference>
<evidence type="ECO:0000256" key="2">
    <source>
        <dbReference type="ARBA" id="ARBA00022771"/>
    </source>
</evidence>
<evidence type="ECO:0000313" key="8">
    <source>
        <dbReference type="Proteomes" id="UP001417504"/>
    </source>
</evidence>
<evidence type="ECO:0000259" key="6">
    <source>
        <dbReference type="PROSITE" id="PS50089"/>
    </source>
</evidence>
<keyword evidence="2 4" id="KW-0863">Zinc-finger</keyword>
<evidence type="ECO:0000313" key="7">
    <source>
        <dbReference type="EMBL" id="KAK9089988.1"/>
    </source>
</evidence>
<dbReference type="PIRSF" id="PIRSF036836">
    <property type="entry name" value="RNase_bind_SBP1"/>
    <property type="match status" value="1"/>
</dbReference>
<keyword evidence="8" id="KW-1185">Reference proteome</keyword>
<protein>
    <recommendedName>
        <fullName evidence="6">RING-type domain-containing protein</fullName>
    </recommendedName>
</protein>
<dbReference type="FunFam" id="3.30.40.10:FF:000239">
    <property type="entry name" value="probable BOI-related E3 ubiquitin-protein ligase 2"/>
    <property type="match status" value="1"/>
</dbReference>
<accession>A0AAP0EFK1</accession>
<comment type="caution">
    <text evidence="7">The sequence shown here is derived from an EMBL/GenBank/DDBJ whole genome shotgun (WGS) entry which is preliminary data.</text>
</comment>
<dbReference type="InterPro" id="IPR001841">
    <property type="entry name" value="Znf_RING"/>
</dbReference>
<organism evidence="7 8">
    <name type="scientific">Stephania japonica</name>
    <dbReference type="NCBI Taxonomy" id="461633"/>
    <lineage>
        <taxon>Eukaryota</taxon>
        <taxon>Viridiplantae</taxon>
        <taxon>Streptophyta</taxon>
        <taxon>Embryophyta</taxon>
        <taxon>Tracheophyta</taxon>
        <taxon>Spermatophyta</taxon>
        <taxon>Magnoliopsida</taxon>
        <taxon>Ranunculales</taxon>
        <taxon>Menispermaceae</taxon>
        <taxon>Menispermoideae</taxon>
        <taxon>Cissampelideae</taxon>
        <taxon>Stephania</taxon>
    </lineage>
</organism>
<reference evidence="7 8" key="1">
    <citation type="submission" date="2024-01" db="EMBL/GenBank/DDBJ databases">
        <title>Genome assemblies of Stephania.</title>
        <authorList>
            <person name="Yang L."/>
        </authorList>
    </citation>
    <scope>NUCLEOTIDE SEQUENCE [LARGE SCALE GENOMIC DNA]</scope>
    <source>
        <strain evidence="7">QJT</strain>
        <tissue evidence="7">Leaf</tissue>
    </source>
</reference>
<dbReference type="CDD" id="cd16649">
    <property type="entry name" value="mRING-HC-C3HC5_CGRF1-like"/>
    <property type="match status" value="1"/>
</dbReference>
<name>A0AAP0EFK1_9MAGN</name>
<dbReference type="Gene3D" id="3.30.40.10">
    <property type="entry name" value="Zinc/RING finger domain, C3HC4 (zinc finger)"/>
    <property type="match status" value="1"/>
</dbReference>
<dbReference type="AlphaFoldDB" id="A0AAP0EFK1"/>
<dbReference type="GO" id="GO:0008270">
    <property type="term" value="F:zinc ion binding"/>
    <property type="evidence" value="ECO:0007669"/>
    <property type="project" value="UniProtKB-KW"/>
</dbReference>
<dbReference type="InterPro" id="IPR013083">
    <property type="entry name" value="Znf_RING/FYVE/PHD"/>
</dbReference>
<evidence type="ECO:0000256" key="4">
    <source>
        <dbReference type="PROSITE-ProRule" id="PRU00175"/>
    </source>
</evidence>
<evidence type="ECO:0000256" key="5">
    <source>
        <dbReference type="SAM" id="Coils"/>
    </source>
</evidence>
<sequence>MAVQAQHPLNAFGPRTANNALEGFHNKLIHYHDDNSGGNLFAVCNNYVGGQQQVVFNNGGAVLSEPGSELTCDASGSRKRSRDAQILDLTTVDHLHHHQPHHHHHRLITSFDNSAMASTSGRSSASLSLNTPPINQHISSCLLQQSRETDAVIRYQNEKLRAFLEETRKRHCRSLLSVLERRVARKLKEKQSELENATKRNADLQEKVRQMIAENEIWFNVAKNNEAVVSSLRSSIEQVVHHQRETKEGFGESDGAVGAALADDAASCCNNGIAEDEANVDAAEQTLRIRRETRELKQRRRLCKVCGGNDVCVLLLPCRHLCLCKQCEPKLESCPICNTAKNASLQVFMS</sequence>
<dbReference type="PANTHER" id="PTHR42647:SF72">
    <property type="entry name" value="EF-HAND CALCIUM-BINDING DOMAIN-CONTAINING PROTEIN 4A"/>
    <property type="match status" value="1"/>
</dbReference>
<keyword evidence="3" id="KW-0862">Zinc</keyword>
<dbReference type="Proteomes" id="UP001417504">
    <property type="component" value="Unassembled WGS sequence"/>
</dbReference>
<proteinExistence type="predicted"/>
<gene>
    <name evidence="7" type="ORF">Sjap_023165</name>
</gene>
<feature type="domain" description="RING-type" evidence="6">
    <location>
        <begin position="303"/>
        <end position="338"/>
    </location>
</feature>
<keyword evidence="1" id="KW-0479">Metal-binding</keyword>
<keyword evidence="5" id="KW-0175">Coiled coil</keyword>
<evidence type="ECO:0000256" key="3">
    <source>
        <dbReference type="ARBA" id="ARBA00022833"/>
    </source>
</evidence>
<feature type="coiled-coil region" evidence="5">
    <location>
        <begin position="180"/>
        <end position="214"/>
    </location>
</feature>
<dbReference type="EMBL" id="JBBNAE010000010">
    <property type="protein sequence ID" value="KAK9089988.1"/>
    <property type="molecule type" value="Genomic_DNA"/>
</dbReference>
<dbReference type="PROSITE" id="PS50089">
    <property type="entry name" value="ZF_RING_2"/>
    <property type="match status" value="1"/>
</dbReference>